<dbReference type="Proteomes" id="UP000186601">
    <property type="component" value="Unassembled WGS sequence"/>
</dbReference>
<dbReference type="SMART" id="SM00353">
    <property type="entry name" value="HLH"/>
    <property type="match status" value="1"/>
</dbReference>
<dbReference type="Gene3D" id="4.10.280.10">
    <property type="entry name" value="Helix-loop-helix DNA-binding domain"/>
    <property type="match status" value="1"/>
</dbReference>
<dbReference type="OrthoDB" id="5778525at2759"/>
<dbReference type="Pfam" id="PF00010">
    <property type="entry name" value="HLH"/>
    <property type="match status" value="1"/>
</dbReference>
<dbReference type="AlphaFoldDB" id="A0A2R6RI97"/>
<dbReference type="PANTHER" id="PTHR10328">
    <property type="entry name" value="PROTEIN MAX MYC-ASSOCIATED FACTOR X"/>
    <property type="match status" value="1"/>
</dbReference>
<feature type="region of interest" description="Disordered" evidence="3">
    <location>
        <begin position="266"/>
        <end position="371"/>
    </location>
</feature>
<evidence type="ECO:0000256" key="1">
    <source>
        <dbReference type="ARBA" id="ARBA00023125"/>
    </source>
</evidence>
<keyword evidence="1" id="KW-0238">DNA-binding</keyword>
<accession>A0A2R6RI97</accession>
<organism evidence="5 6">
    <name type="scientific">Hermanssonia centrifuga</name>
    <dbReference type="NCBI Taxonomy" id="98765"/>
    <lineage>
        <taxon>Eukaryota</taxon>
        <taxon>Fungi</taxon>
        <taxon>Dikarya</taxon>
        <taxon>Basidiomycota</taxon>
        <taxon>Agaricomycotina</taxon>
        <taxon>Agaricomycetes</taxon>
        <taxon>Polyporales</taxon>
        <taxon>Meruliaceae</taxon>
        <taxon>Hermanssonia</taxon>
    </lineage>
</organism>
<comment type="caution">
    <text evidence="5">The sequence shown here is derived from an EMBL/GenBank/DDBJ whole genome shotgun (WGS) entry which is preliminary data.</text>
</comment>
<evidence type="ECO:0000256" key="3">
    <source>
        <dbReference type="SAM" id="MobiDB-lite"/>
    </source>
</evidence>
<dbReference type="GO" id="GO:0003677">
    <property type="term" value="F:DNA binding"/>
    <property type="evidence" value="ECO:0007669"/>
    <property type="project" value="UniProtKB-KW"/>
</dbReference>
<dbReference type="InterPro" id="IPR036638">
    <property type="entry name" value="HLH_DNA-bd_sf"/>
</dbReference>
<dbReference type="GO" id="GO:0090575">
    <property type="term" value="C:RNA polymerase II transcription regulator complex"/>
    <property type="evidence" value="ECO:0007669"/>
    <property type="project" value="TreeGrafter"/>
</dbReference>
<evidence type="ECO:0000313" key="5">
    <source>
        <dbReference type="EMBL" id="PSS29735.1"/>
    </source>
</evidence>
<feature type="compositionally biased region" description="Low complexity" evidence="3">
    <location>
        <begin position="277"/>
        <end position="293"/>
    </location>
</feature>
<keyword evidence="2" id="KW-0539">Nucleus</keyword>
<feature type="compositionally biased region" description="Basic and acidic residues" evidence="3">
    <location>
        <begin position="92"/>
        <end position="106"/>
    </location>
</feature>
<dbReference type="GO" id="GO:0003700">
    <property type="term" value="F:DNA-binding transcription factor activity"/>
    <property type="evidence" value="ECO:0007669"/>
    <property type="project" value="TreeGrafter"/>
</dbReference>
<dbReference type="EMBL" id="MLYV02000256">
    <property type="protein sequence ID" value="PSS29735.1"/>
    <property type="molecule type" value="Genomic_DNA"/>
</dbReference>
<protein>
    <recommendedName>
        <fullName evidence="4">BHLH domain-containing protein</fullName>
    </recommendedName>
</protein>
<feature type="compositionally biased region" description="Acidic residues" evidence="3">
    <location>
        <begin position="333"/>
        <end position="342"/>
    </location>
</feature>
<dbReference type="PROSITE" id="PS50888">
    <property type="entry name" value="BHLH"/>
    <property type="match status" value="1"/>
</dbReference>
<evidence type="ECO:0000259" key="4">
    <source>
        <dbReference type="PROSITE" id="PS50888"/>
    </source>
</evidence>
<keyword evidence="6" id="KW-1185">Reference proteome</keyword>
<evidence type="ECO:0000256" key="2">
    <source>
        <dbReference type="ARBA" id="ARBA00023242"/>
    </source>
</evidence>
<dbReference type="GO" id="GO:0045944">
    <property type="term" value="P:positive regulation of transcription by RNA polymerase II"/>
    <property type="evidence" value="ECO:0007669"/>
    <property type="project" value="TreeGrafter"/>
</dbReference>
<dbReference type="GO" id="GO:0046983">
    <property type="term" value="F:protein dimerization activity"/>
    <property type="evidence" value="ECO:0007669"/>
    <property type="project" value="InterPro"/>
</dbReference>
<feature type="region of interest" description="Disordered" evidence="3">
    <location>
        <begin position="1"/>
        <end position="34"/>
    </location>
</feature>
<dbReference type="InterPro" id="IPR011598">
    <property type="entry name" value="bHLH_dom"/>
</dbReference>
<feature type="domain" description="BHLH" evidence="4">
    <location>
        <begin position="357"/>
        <end position="407"/>
    </location>
</feature>
<evidence type="ECO:0000313" key="6">
    <source>
        <dbReference type="Proteomes" id="UP000186601"/>
    </source>
</evidence>
<proteinExistence type="predicted"/>
<name>A0A2R6RI97_9APHY</name>
<gene>
    <name evidence="5" type="ORF">PHLCEN_2v2883</name>
</gene>
<feature type="region of interest" description="Disordered" evidence="3">
    <location>
        <begin position="92"/>
        <end position="114"/>
    </location>
</feature>
<sequence length="430" mass="47566">MSGSESARAEYPSGQLVTSTDSEKVAPGSPNFLQNGRYVSITNERGSHQLLEEWKVRTDDEDQLGGKMKCAGCGKDLGRELARDDGLWRDLPGEPRDAISEGDTRQVAHQRTQPEHKKHLKLFHRFAYRFELSGIPFRYPPATPSALSVILAPPPCPIPPVILNHLVPMETPAHMEVHVLDHSKDFMDTSSTYFDHTLSGLEYLQYPSDSFEMGLQTSSSPRIGGFNSLNLNNGGMSSYTYGPSTSSYSTGTPARPYTPTGSIYPGALSGLADGELSSDSVGSNRSRRGSGAISPPPGSLAAVPRSHRFNPLATAVTRTSPRQAKKRSKGSDDFDSDNDDDFNPSTSMASNDVRREEIRRQRIESEQRRRDELRDGYRRLKDALPVSNQKSSKVSLLDRATTHIRYLEVTQQQLQTRLAQAEAETARLRQ</sequence>
<reference evidence="5 6" key="1">
    <citation type="submission" date="2018-02" db="EMBL/GenBank/DDBJ databases">
        <title>Genome sequence of the basidiomycete white-rot fungus Phlebia centrifuga.</title>
        <authorList>
            <person name="Granchi Z."/>
            <person name="Peng M."/>
            <person name="de Vries R.P."/>
            <person name="Hilden K."/>
            <person name="Makela M.R."/>
            <person name="Grigoriev I."/>
            <person name="Riley R."/>
        </authorList>
    </citation>
    <scope>NUCLEOTIDE SEQUENCE [LARGE SCALE GENOMIC DNA]</scope>
    <source>
        <strain evidence="5 6">FBCC195</strain>
    </source>
</reference>
<dbReference type="PANTHER" id="PTHR10328:SF11">
    <property type="entry name" value="MAX-LIKE PROTEIN X"/>
    <property type="match status" value="1"/>
</dbReference>
<dbReference type="SUPFAM" id="SSF47459">
    <property type="entry name" value="HLH, helix-loop-helix DNA-binding domain"/>
    <property type="match status" value="1"/>
</dbReference>
<feature type="compositionally biased region" description="Basic and acidic residues" evidence="3">
    <location>
        <begin position="352"/>
        <end position="371"/>
    </location>
</feature>